<dbReference type="EMBL" id="QNSE01000003">
    <property type="protein sequence ID" value="RBP84744.1"/>
    <property type="molecule type" value="Genomic_DNA"/>
</dbReference>
<protein>
    <submittedName>
        <fullName evidence="2">Uncharacterized protein</fullName>
    </submittedName>
</protein>
<sequence>MMNLQLFIYALIYLILYDHIILSYAGVAEASDSPLSST</sequence>
<proteinExistence type="predicted"/>
<name>A0A366JEL3_9GAMM</name>
<dbReference type="Proteomes" id="UP000252792">
    <property type="component" value="Unassembled WGS sequence"/>
</dbReference>
<dbReference type="AlphaFoldDB" id="A0A366JEL3"/>
<evidence type="ECO:0000313" key="2">
    <source>
        <dbReference type="EMBL" id="RBP84744.1"/>
    </source>
</evidence>
<reference evidence="2 3" key="1">
    <citation type="submission" date="2018-06" db="EMBL/GenBank/DDBJ databases">
        <title>Genomic Encyclopedia of Type Strains, Phase III (KMG-III): the genomes of soil and plant-associated and newly described type strains.</title>
        <authorList>
            <person name="Whitman W."/>
        </authorList>
    </citation>
    <scope>NUCLEOTIDE SEQUENCE [LARGE SCALE GENOMIC DNA]</scope>
    <source>
        <strain evidence="2 3">CECT 7377</strain>
    </source>
</reference>
<organism evidence="2 3">
    <name type="scientific">Marinomonas rhizomae</name>
    <dbReference type="NCBI Taxonomy" id="491948"/>
    <lineage>
        <taxon>Bacteria</taxon>
        <taxon>Pseudomonadati</taxon>
        <taxon>Pseudomonadota</taxon>
        <taxon>Gammaproteobacteria</taxon>
        <taxon>Oceanospirillales</taxon>
        <taxon>Oceanospirillaceae</taxon>
        <taxon>Marinomonas</taxon>
    </lineage>
</organism>
<accession>A0A366JEL3</accession>
<keyword evidence="1" id="KW-0472">Membrane</keyword>
<evidence type="ECO:0000313" key="3">
    <source>
        <dbReference type="Proteomes" id="UP000252792"/>
    </source>
</evidence>
<keyword evidence="1" id="KW-0812">Transmembrane</keyword>
<gene>
    <name evidence="2" type="ORF">DFP80_103217</name>
</gene>
<keyword evidence="1" id="KW-1133">Transmembrane helix</keyword>
<comment type="caution">
    <text evidence="2">The sequence shown here is derived from an EMBL/GenBank/DDBJ whole genome shotgun (WGS) entry which is preliminary data.</text>
</comment>
<evidence type="ECO:0000256" key="1">
    <source>
        <dbReference type="SAM" id="Phobius"/>
    </source>
</evidence>
<keyword evidence="3" id="KW-1185">Reference proteome</keyword>
<feature type="transmembrane region" description="Helical" evidence="1">
    <location>
        <begin position="6"/>
        <end position="27"/>
    </location>
</feature>